<proteinExistence type="inferred from homology"/>
<dbReference type="Proteomes" id="UP000606974">
    <property type="component" value="Unassembled WGS sequence"/>
</dbReference>
<dbReference type="PANTHER" id="PTHR23204">
    <property type="entry name" value="CLEAVAGE AND POLYADENYLATION SPECIFIC FACTOR"/>
    <property type="match status" value="1"/>
</dbReference>
<keyword evidence="2" id="KW-0694">RNA-binding</keyword>
<dbReference type="GO" id="GO:0005634">
    <property type="term" value="C:nucleus"/>
    <property type="evidence" value="ECO:0007669"/>
    <property type="project" value="UniProtKB-SubCell"/>
</dbReference>
<feature type="compositionally biased region" description="Gly residues" evidence="3">
    <location>
        <begin position="234"/>
        <end position="246"/>
    </location>
</feature>
<feature type="compositionally biased region" description="Basic and acidic residues" evidence="3">
    <location>
        <begin position="38"/>
        <end position="52"/>
    </location>
</feature>
<dbReference type="EMBL" id="JAACFV010000013">
    <property type="protein sequence ID" value="KAF7512251.1"/>
    <property type="molecule type" value="Genomic_DNA"/>
</dbReference>
<feature type="compositionally biased region" description="Acidic residues" evidence="3">
    <location>
        <begin position="1"/>
        <end position="22"/>
    </location>
</feature>
<protein>
    <recommendedName>
        <fullName evidence="4">RRM domain-containing protein</fullName>
    </recommendedName>
</protein>
<feature type="compositionally biased region" description="Low complexity" evidence="3">
    <location>
        <begin position="214"/>
        <end position="233"/>
    </location>
</feature>
<feature type="region of interest" description="Disordered" evidence="3">
    <location>
        <begin position="187"/>
        <end position="246"/>
    </location>
</feature>
<keyword evidence="6" id="KW-1185">Reference proteome</keyword>
<evidence type="ECO:0000256" key="3">
    <source>
        <dbReference type="SAM" id="MobiDB-lite"/>
    </source>
</evidence>
<feature type="compositionally biased region" description="Polar residues" evidence="3">
    <location>
        <begin position="187"/>
        <end position="196"/>
    </location>
</feature>
<dbReference type="GO" id="GO:0003723">
    <property type="term" value="F:RNA binding"/>
    <property type="evidence" value="ECO:0007669"/>
    <property type="project" value="UniProtKB-UniRule"/>
</dbReference>
<dbReference type="OrthoDB" id="10065185at2759"/>
<feature type="region of interest" description="Disordered" evidence="3">
    <location>
        <begin position="1"/>
        <end position="103"/>
    </location>
</feature>
<dbReference type="PROSITE" id="PS50102">
    <property type="entry name" value="RRM"/>
    <property type="match status" value="1"/>
</dbReference>
<dbReference type="SUPFAM" id="SSF54928">
    <property type="entry name" value="RNA-binding domain, RBD"/>
    <property type="match status" value="1"/>
</dbReference>
<name>A0A8H7AS96_9EURO</name>
<accession>A0A8H7AS96</accession>
<dbReference type="Gene3D" id="3.30.70.330">
    <property type="match status" value="1"/>
</dbReference>
<feature type="compositionally biased region" description="Basic and acidic residues" evidence="3">
    <location>
        <begin position="91"/>
        <end position="101"/>
    </location>
</feature>
<feature type="region of interest" description="Disordered" evidence="3">
    <location>
        <begin position="357"/>
        <end position="393"/>
    </location>
</feature>
<evidence type="ECO:0000256" key="2">
    <source>
        <dbReference type="PROSITE-ProRule" id="PRU00176"/>
    </source>
</evidence>
<evidence type="ECO:0000259" key="4">
    <source>
        <dbReference type="PROSITE" id="PS50102"/>
    </source>
</evidence>
<gene>
    <name evidence="5" type="ORF">GJ744_001819</name>
</gene>
<evidence type="ECO:0000313" key="6">
    <source>
        <dbReference type="Proteomes" id="UP000606974"/>
    </source>
</evidence>
<sequence length="393" mass="41669">MASEEDNFDIDIYGEGETEANEGDYKQEDTDINLDGPNDERQNNDDSIKLEDPSTATSTVNGDVQFNDTTNATLQSTYSQQNTPTPHQGIKRKESSDDRPIDPGATLAVMVSDLHWWTTEDDVRGWANQVECEDELKDVTFSEHKVNGKSKGQAFVEFTSLQAASAMKHQIDSLVGSQAGSRKYAVTYSNPHQNPFKTYPKDGPARGKDDRPQRTPSGGSYSSPGPPTNNYNNTGGGYRGGRGGGGYNRGGMNNNMGGGFNNNRNFSNPMGGFNPAMGGAFQNNMGGMNNFGGFNNRGGGMMNNRGGMGGMRGGRGANMAGGMPMMGGMGGMGMGMGMGGAMNPMMAGMGMQGPGGFQGGNPQFNPAFFNQGQAGGPGDSSWNPHGAKRTRQE</sequence>
<feature type="domain" description="RRM" evidence="4">
    <location>
        <begin position="107"/>
        <end position="191"/>
    </location>
</feature>
<dbReference type="InterPro" id="IPR034772">
    <property type="entry name" value="CPSF6/7"/>
</dbReference>
<feature type="compositionally biased region" description="Basic and acidic residues" evidence="3">
    <location>
        <begin position="199"/>
        <end position="213"/>
    </location>
</feature>
<evidence type="ECO:0000313" key="5">
    <source>
        <dbReference type="EMBL" id="KAF7512251.1"/>
    </source>
</evidence>
<dbReference type="InterPro" id="IPR035979">
    <property type="entry name" value="RBD_domain_sf"/>
</dbReference>
<comment type="similarity">
    <text evidence="1">Belongs to the RRM CPSF6/7 family.</text>
</comment>
<reference evidence="5" key="1">
    <citation type="submission" date="2020-02" db="EMBL/GenBank/DDBJ databases">
        <authorList>
            <person name="Palmer J.M."/>
        </authorList>
    </citation>
    <scope>NUCLEOTIDE SEQUENCE</scope>
    <source>
        <strain evidence="5">EPUS1.4</strain>
        <tissue evidence="5">Thallus</tissue>
    </source>
</reference>
<dbReference type="InterPro" id="IPR012677">
    <property type="entry name" value="Nucleotide-bd_a/b_plait_sf"/>
</dbReference>
<dbReference type="AlphaFoldDB" id="A0A8H7AS96"/>
<dbReference type="GO" id="GO:0006397">
    <property type="term" value="P:mRNA processing"/>
    <property type="evidence" value="ECO:0007669"/>
    <property type="project" value="UniProtKB-KW"/>
</dbReference>
<comment type="caution">
    <text evidence="5">The sequence shown here is derived from an EMBL/GenBank/DDBJ whole genome shotgun (WGS) entry which is preliminary data.</text>
</comment>
<feature type="compositionally biased region" description="Polar residues" evidence="3">
    <location>
        <begin position="54"/>
        <end position="86"/>
    </location>
</feature>
<evidence type="ECO:0000256" key="1">
    <source>
        <dbReference type="ARBA" id="ARBA00006265"/>
    </source>
</evidence>
<organism evidence="5 6">
    <name type="scientific">Endocarpon pusillum</name>
    <dbReference type="NCBI Taxonomy" id="364733"/>
    <lineage>
        <taxon>Eukaryota</taxon>
        <taxon>Fungi</taxon>
        <taxon>Dikarya</taxon>
        <taxon>Ascomycota</taxon>
        <taxon>Pezizomycotina</taxon>
        <taxon>Eurotiomycetes</taxon>
        <taxon>Chaetothyriomycetidae</taxon>
        <taxon>Verrucariales</taxon>
        <taxon>Verrucariaceae</taxon>
        <taxon>Endocarpon</taxon>
    </lineage>
</organism>
<dbReference type="InterPro" id="IPR000504">
    <property type="entry name" value="RRM_dom"/>
</dbReference>
<dbReference type="SMART" id="SM00360">
    <property type="entry name" value="RRM"/>
    <property type="match status" value="1"/>
</dbReference>